<reference evidence="5" key="1">
    <citation type="submission" date="2021-03" db="EMBL/GenBank/DDBJ databases">
        <authorList>
            <person name="Li Z."/>
            <person name="Yang C."/>
        </authorList>
    </citation>
    <scope>NUCLEOTIDE SEQUENCE</scope>
    <source>
        <strain evidence="5">Dzin_1.0</strain>
        <tissue evidence="5">Leaf</tissue>
    </source>
</reference>
<evidence type="ECO:0000256" key="2">
    <source>
        <dbReference type="ARBA" id="ARBA00023043"/>
    </source>
</evidence>
<dbReference type="InterPro" id="IPR036770">
    <property type="entry name" value="Ankyrin_rpt-contain_sf"/>
</dbReference>
<dbReference type="PROSITE" id="PS50088">
    <property type="entry name" value="ANK_REPEAT"/>
    <property type="match status" value="3"/>
</dbReference>
<accession>A0A9D5C851</accession>
<feature type="repeat" description="ANK" evidence="3">
    <location>
        <begin position="350"/>
        <end position="382"/>
    </location>
</feature>
<feature type="region of interest" description="Disordered" evidence="4">
    <location>
        <begin position="199"/>
        <end position="226"/>
    </location>
</feature>
<keyword evidence="2 3" id="KW-0040">ANK repeat</keyword>
<keyword evidence="6" id="KW-1185">Reference proteome</keyword>
<feature type="repeat" description="ANK" evidence="3">
    <location>
        <begin position="284"/>
        <end position="316"/>
    </location>
</feature>
<feature type="repeat" description="ANK" evidence="3">
    <location>
        <begin position="383"/>
        <end position="415"/>
    </location>
</feature>
<evidence type="ECO:0000313" key="5">
    <source>
        <dbReference type="EMBL" id="KAJ0967904.1"/>
    </source>
</evidence>
<dbReference type="PROSITE" id="PS50297">
    <property type="entry name" value="ANK_REP_REGION"/>
    <property type="match status" value="2"/>
</dbReference>
<evidence type="ECO:0000256" key="4">
    <source>
        <dbReference type="SAM" id="MobiDB-lite"/>
    </source>
</evidence>
<name>A0A9D5C851_9LILI</name>
<dbReference type="InterPro" id="IPR002110">
    <property type="entry name" value="Ankyrin_rpt"/>
</dbReference>
<dbReference type="OrthoDB" id="1577640at2759"/>
<dbReference type="FunFam" id="1.25.40.20:FF:000461">
    <property type="entry name" value="Ankyrin repeat domain-containing protein, chloroplastic"/>
    <property type="match status" value="1"/>
</dbReference>
<feature type="region of interest" description="Disordered" evidence="4">
    <location>
        <begin position="36"/>
        <end position="73"/>
    </location>
</feature>
<keyword evidence="1" id="KW-0677">Repeat</keyword>
<sequence>MTSTFPFRFILHPAIPPILRHPPFLSSLRSSRCLPGSSLSASAATPTSFPYSSFSHHRKTPRPQQQQHQEDEEQELVPFFAGNDEEEERVIGDCLVFEEDAFEGSHPFVRPKPVGKPSRRKASASTAEVEPECLIPDKWKETAAQLSLTKKEKRKIAYDLKFGSKMERRKKSPFPDMEEYLAFKEMKLGQLNPVVLDDPKRFPPENEVVAPPEPEGRASPRNPRSWLGGGSLEDISDFFNSEHYVPGEMVDDEKKPKGSRKLFTKEEKALLNKRIPNTLDATSSKWLPLHTLAASGDFYLLDTLLKHNVDINAVDKDGLTAIHKAIIGKKQAIVNYLLRESSNPFFLDRDGATLIHYAVQTASSQTIKILLLYNVDINLPDDDGWTPLHLAVQTKRTDTVRLLLIKGADRTLRNRDGLTPLDLCLYSGHDMRTYELIKLLKELPKSKSVS</sequence>
<dbReference type="Pfam" id="PF00023">
    <property type="entry name" value="Ank"/>
    <property type="match status" value="1"/>
</dbReference>
<dbReference type="SMART" id="SM00248">
    <property type="entry name" value="ANK"/>
    <property type="match status" value="5"/>
</dbReference>
<reference evidence="5" key="2">
    <citation type="journal article" date="2022" name="Hortic Res">
        <title>The genome of Dioscorea zingiberensis sheds light on the biosynthesis, origin and evolution of the medicinally important diosgenin saponins.</title>
        <authorList>
            <person name="Li Y."/>
            <person name="Tan C."/>
            <person name="Li Z."/>
            <person name="Guo J."/>
            <person name="Li S."/>
            <person name="Chen X."/>
            <person name="Wang C."/>
            <person name="Dai X."/>
            <person name="Yang H."/>
            <person name="Song W."/>
            <person name="Hou L."/>
            <person name="Xu J."/>
            <person name="Tong Z."/>
            <person name="Xu A."/>
            <person name="Yuan X."/>
            <person name="Wang W."/>
            <person name="Yang Q."/>
            <person name="Chen L."/>
            <person name="Sun Z."/>
            <person name="Wang K."/>
            <person name="Pan B."/>
            <person name="Chen J."/>
            <person name="Bao Y."/>
            <person name="Liu F."/>
            <person name="Qi X."/>
            <person name="Gang D.R."/>
            <person name="Wen J."/>
            <person name="Li J."/>
        </authorList>
    </citation>
    <scope>NUCLEOTIDE SEQUENCE</scope>
    <source>
        <strain evidence="5">Dzin_1.0</strain>
    </source>
</reference>
<dbReference type="SUPFAM" id="SSF48403">
    <property type="entry name" value="Ankyrin repeat"/>
    <property type="match status" value="1"/>
</dbReference>
<dbReference type="PANTHER" id="PTHR24203">
    <property type="entry name" value="ANKYRIN REPEAT FAMILY PROTEIN"/>
    <property type="match status" value="1"/>
</dbReference>
<gene>
    <name evidence="5" type="ORF">J5N97_024821</name>
</gene>
<dbReference type="PANTHER" id="PTHR24203:SF86">
    <property type="entry name" value="PROTEASOME 26S SUBUNIT, NON-ATPASE 10"/>
    <property type="match status" value="1"/>
</dbReference>
<organism evidence="5 6">
    <name type="scientific">Dioscorea zingiberensis</name>
    <dbReference type="NCBI Taxonomy" id="325984"/>
    <lineage>
        <taxon>Eukaryota</taxon>
        <taxon>Viridiplantae</taxon>
        <taxon>Streptophyta</taxon>
        <taxon>Embryophyta</taxon>
        <taxon>Tracheophyta</taxon>
        <taxon>Spermatophyta</taxon>
        <taxon>Magnoliopsida</taxon>
        <taxon>Liliopsida</taxon>
        <taxon>Dioscoreales</taxon>
        <taxon>Dioscoreaceae</taxon>
        <taxon>Dioscorea</taxon>
    </lineage>
</organism>
<evidence type="ECO:0000256" key="1">
    <source>
        <dbReference type="ARBA" id="ARBA00022737"/>
    </source>
</evidence>
<proteinExistence type="predicted"/>
<evidence type="ECO:0008006" key="7">
    <source>
        <dbReference type="Google" id="ProtNLM"/>
    </source>
</evidence>
<protein>
    <recommendedName>
        <fullName evidence="7">Ankyrin repeat domain-containing protein, chloroplastic</fullName>
    </recommendedName>
</protein>
<feature type="compositionally biased region" description="Low complexity" evidence="4">
    <location>
        <begin position="36"/>
        <end position="53"/>
    </location>
</feature>
<evidence type="ECO:0000256" key="3">
    <source>
        <dbReference type="PROSITE-ProRule" id="PRU00023"/>
    </source>
</evidence>
<evidence type="ECO:0000313" key="6">
    <source>
        <dbReference type="Proteomes" id="UP001085076"/>
    </source>
</evidence>
<dbReference type="Pfam" id="PF12796">
    <property type="entry name" value="Ank_2"/>
    <property type="match status" value="1"/>
</dbReference>
<comment type="caution">
    <text evidence="5">The sequence shown here is derived from an EMBL/GenBank/DDBJ whole genome shotgun (WGS) entry which is preliminary data.</text>
</comment>
<dbReference type="AlphaFoldDB" id="A0A9D5C851"/>
<dbReference type="Proteomes" id="UP001085076">
    <property type="component" value="Miscellaneous, Linkage group lg07"/>
</dbReference>
<dbReference type="EMBL" id="JAGGNH010000007">
    <property type="protein sequence ID" value="KAJ0967904.1"/>
    <property type="molecule type" value="Genomic_DNA"/>
</dbReference>
<dbReference type="Gene3D" id="1.25.40.20">
    <property type="entry name" value="Ankyrin repeat-containing domain"/>
    <property type="match status" value="1"/>
</dbReference>